<protein>
    <recommendedName>
        <fullName evidence="2">Fungal lipase-type domain-containing protein</fullName>
    </recommendedName>
</protein>
<feature type="compositionally biased region" description="Low complexity" evidence="1">
    <location>
        <begin position="27"/>
        <end position="47"/>
    </location>
</feature>
<dbReference type="PANTHER" id="PTHR47759:SF2">
    <property type="entry name" value="TRIGLYCERIDE LIPASE"/>
    <property type="match status" value="1"/>
</dbReference>
<evidence type="ECO:0000259" key="2">
    <source>
        <dbReference type="Pfam" id="PF01764"/>
    </source>
</evidence>
<dbReference type="AlphaFoldDB" id="A0A7S2YUG2"/>
<accession>A0A7S2YUG2</accession>
<dbReference type="InterPro" id="IPR002921">
    <property type="entry name" value="Fungal_lipase-type"/>
</dbReference>
<evidence type="ECO:0000313" key="3">
    <source>
        <dbReference type="EMBL" id="CAE0007429.1"/>
    </source>
</evidence>
<feature type="region of interest" description="Disordered" evidence="1">
    <location>
        <begin position="13"/>
        <end position="74"/>
    </location>
</feature>
<dbReference type="GO" id="GO:0006629">
    <property type="term" value="P:lipid metabolic process"/>
    <property type="evidence" value="ECO:0007669"/>
    <property type="project" value="InterPro"/>
</dbReference>
<dbReference type="PANTHER" id="PTHR47759">
    <property type="entry name" value="OS04G0509100 PROTEIN"/>
    <property type="match status" value="1"/>
</dbReference>
<dbReference type="Gene3D" id="3.40.50.1820">
    <property type="entry name" value="alpha/beta hydrolase"/>
    <property type="match status" value="1"/>
</dbReference>
<gene>
    <name evidence="3" type="ORF">CLAU1311_LOCUS395</name>
</gene>
<dbReference type="EMBL" id="HBHU01000635">
    <property type="protein sequence ID" value="CAE0007429.1"/>
    <property type="molecule type" value="Transcribed_RNA"/>
</dbReference>
<organism evidence="3">
    <name type="scientific">Chloropicon laureae</name>
    <dbReference type="NCBI Taxonomy" id="464258"/>
    <lineage>
        <taxon>Eukaryota</taxon>
        <taxon>Viridiplantae</taxon>
        <taxon>Chlorophyta</taxon>
        <taxon>Chloropicophyceae</taxon>
        <taxon>Chloropicales</taxon>
        <taxon>Chloropicaceae</taxon>
        <taxon>Chloropicon</taxon>
    </lineage>
</organism>
<reference evidence="3" key="1">
    <citation type="submission" date="2021-01" db="EMBL/GenBank/DDBJ databases">
        <authorList>
            <person name="Corre E."/>
            <person name="Pelletier E."/>
            <person name="Niang G."/>
            <person name="Scheremetjew M."/>
            <person name="Finn R."/>
            <person name="Kale V."/>
            <person name="Holt S."/>
            <person name="Cochrane G."/>
            <person name="Meng A."/>
            <person name="Brown T."/>
            <person name="Cohen L."/>
        </authorList>
    </citation>
    <scope>NUCLEOTIDE SEQUENCE</scope>
    <source>
        <strain evidence="3">RCC856</strain>
    </source>
</reference>
<evidence type="ECO:0000256" key="1">
    <source>
        <dbReference type="SAM" id="MobiDB-lite"/>
    </source>
</evidence>
<dbReference type="Pfam" id="PF01764">
    <property type="entry name" value="Lipase_3"/>
    <property type="match status" value="1"/>
</dbReference>
<name>A0A7S2YUG2_9CHLO</name>
<sequence length="548" mass="59632">MVVQRARGNVLLTTGRRALPRSKPARAPRVSSVASASAFARGGSAPARHGRNASSQVASSSRTDPSPGETSSLLPSDFDPLKALVLAGHAFFAYREPTHFIKKESVADADIHYLDRSHLVREYAGKLEVSSVSVTLADGDGAGDKSDIFLALSVGQDVRSPTDICEREGGNTFTCPDAGGEFLLRSARDERLQIRVYKKRFLRPDELLGVCIAPFEAFAGANGGGSTLELPLRGGAAEGTVRVSLAFADFEAEDGVGEGEGDTVQMILELIGLEEAPLLNIRFKPFCYVNNPVTDTQCWLWSNVADKELIVSFRGTEQTQWKDLLTDVKVLPTTISPEGVTDVHLFAKKSSQVMVHNGFLAAYLSVRNALISQVKGLTRGSEDDWTVYITGHSLGGALATIFAYECAELRLAGHVAKYSYGSPRVGNKAFVDDFKKLVDQSWRFSNVSDIIPTVPRFLGYSHVDTSVRIEEDGTIQIAEDNDVIGEAHFAELFGEELESFLDFEAEKLVDKELKLLSTLIDGRALAQHMENNYLQNLLLLVKAISSKA</sequence>
<feature type="domain" description="Fungal lipase-type" evidence="2">
    <location>
        <begin position="310"/>
        <end position="456"/>
    </location>
</feature>
<feature type="compositionally biased region" description="Polar residues" evidence="1">
    <location>
        <begin position="52"/>
        <end position="74"/>
    </location>
</feature>
<dbReference type="SUPFAM" id="SSF53474">
    <property type="entry name" value="alpha/beta-Hydrolases"/>
    <property type="match status" value="1"/>
</dbReference>
<dbReference type="CDD" id="cd00519">
    <property type="entry name" value="Lipase_3"/>
    <property type="match status" value="1"/>
</dbReference>
<proteinExistence type="predicted"/>
<dbReference type="InterPro" id="IPR029058">
    <property type="entry name" value="AB_hydrolase_fold"/>
</dbReference>